<protein>
    <submittedName>
        <fullName evidence="1">Uncharacterized protein</fullName>
    </submittedName>
</protein>
<dbReference type="KEGG" id="lpav:PLANPX_1158"/>
<dbReference type="AlphaFoldDB" id="A0A5K7XB17"/>
<evidence type="ECO:0000313" key="1">
    <source>
        <dbReference type="EMBL" id="BBO31546.1"/>
    </source>
</evidence>
<accession>A0A5K7XB17</accession>
<dbReference type="Proteomes" id="UP000326837">
    <property type="component" value="Chromosome"/>
</dbReference>
<reference evidence="2" key="1">
    <citation type="submission" date="2019-10" db="EMBL/GenBank/DDBJ databases">
        <title>Lacipirellula parvula gen. nov., sp. nov., representing a lineage of planctomycetes widespread in freshwater anoxic habitats, and description of the family Lacipirellulaceae.</title>
        <authorList>
            <person name="Dedysh S.N."/>
            <person name="Kulichevskaya I.S."/>
            <person name="Beletsky A.V."/>
            <person name="Rakitin A.L."/>
            <person name="Mardanov A.V."/>
            <person name="Ivanova A.A."/>
            <person name="Saltykova V.X."/>
            <person name="Rijpstra W.I.C."/>
            <person name="Sinninghe Damste J.S."/>
            <person name="Ravin N.V."/>
        </authorList>
    </citation>
    <scope>NUCLEOTIDE SEQUENCE [LARGE SCALE GENOMIC DNA]</scope>
    <source>
        <strain evidence="2">PX69</strain>
    </source>
</reference>
<evidence type="ECO:0000313" key="2">
    <source>
        <dbReference type="Proteomes" id="UP000326837"/>
    </source>
</evidence>
<proteinExistence type="predicted"/>
<dbReference type="EMBL" id="AP021861">
    <property type="protein sequence ID" value="BBO31546.1"/>
    <property type="molecule type" value="Genomic_DNA"/>
</dbReference>
<organism evidence="1 2">
    <name type="scientific">Lacipirellula parvula</name>
    <dbReference type="NCBI Taxonomy" id="2650471"/>
    <lineage>
        <taxon>Bacteria</taxon>
        <taxon>Pseudomonadati</taxon>
        <taxon>Planctomycetota</taxon>
        <taxon>Planctomycetia</taxon>
        <taxon>Pirellulales</taxon>
        <taxon>Lacipirellulaceae</taxon>
        <taxon>Lacipirellula</taxon>
    </lineage>
</organism>
<gene>
    <name evidence="1" type="ORF">PLANPX_1158</name>
</gene>
<name>A0A5K7XB17_9BACT</name>
<keyword evidence="2" id="KW-1185">Reference proteome</keyword>
<sequence length="47" mass="5226">MVVVRRPIASMAIDTYSFELWCQPAIDSLEYGVLGDVFHGILAQVDV</sequence>